<feature type="compositionally biased region" description="Basic and acidic residues" evidence="1">
    <location>
        <begin position="1"/>
        <end position="10"/>
    </location>
</feature>
<dbReference type="RefSeq" id="WP_191911346.1">
    <property type="nucleotide sequence ID" value="NZ_JABUXR010000007.1"/>
</dbReference>
<comment type="caution">
    <text evidence="2">The sequence shown here is derived from an EMBL/GenBank/DDBJ whole genome shotgun (WGS) entry which is preliminary data.</text>
</comment>
<dbReference type="Proteomes" id="UP000645007">
    <property type="component" value="Unassembled WGS sequence"/>
</dbReference>
<keyword evidence="3" id="KW-1185">Reference proteome</keyword>
<accession>A0ABR8ZJW3</accession>
<organism evidence="2 3">
    <name type="scientific">Limosilactobacillus urinaemulieris</name>
    <dbReference type="NCBI Taxonomy" id="2742600"/>
    <lineage>
        <taxon>Bacteria</taxon>
        <taxon>Bacillati</taxon>
        <taxon>Bacillota</taxon>
        <taxon>Bacilli</taxon>
        <taxon>Lactobacillales</taxon>
        <taxon>Lactobacillaceae</taxon>
        <taxon>Limosilactobacillus</taxon>
    </lineage>
</organism>
<reference evidence="2 3" key="1">
    <citation type="submission" date="2020-06" db="EMBL/GenBank/DDBJ databases">
        <title>Limosilactobacillus sp. nov.</title>
        <authorList>
            <person name="Ksiezarek M."/>
            <person name="Goncalves Ribeiro T."/>
            <person name="Rocha J."/>
            <person name="Grosso F."/>
            <person name="Peixe L."/>
        </authorList>
    </citation>
    <scope>NUCLEOTIDE SEQUENCE [LARGE SCALE GENOMIC DNA]</scope>
    <source>
        <strain evidence="3">c9Ua_26_M</strain>
    </source>
</reference>
<proteinExistence type="predicted"/>
<gene>
    <name evidence="2" type="ORF">HUK45_04875</name>
</gene>
<name>A0ABR8ZJW3_9LACO</name>
<evidence type="ECO:0000313" key="3">
    <source>
        <dbReference type="Proteomes" id="UP000645007"/>
    </source>
</evidence>
<dbReference type="EMBL" id="JABUXR010000007">
    <property type="protein sequence ID" value="MBD8085582.1"/>
    <property type="molecule type" value="Genomic_DNA"/>
</dbReference>
<evidence type="ECO:0000256" key="1">
    <source>
        <dbReference type="SAM" id="MobiDB-lite"/>
    </source>
</evidence>
<protein>
    <submittedName>
        <fullName evidence="2">Uncharacterized protein</fullName>
    </submittedName>
</protein>
<evidence type="ECO:0000313" key="2">
    <source>
        <dbReference type="EMBL" id="MBD8085582.1"/>
    </source>
</evidence>
<sequence>MKYTKDKTDSDDFLPEGNSFNVYSPKSRKWYHVSMQRVSNDKDAKVSSFSVWSGKDDNADDY</sequence>
<feature type="region of interest" description="Disordered" evidence="1">
    <location>
        <begin position="1"/>
        <end position="20"/>
    </location>
</feature>